<keyword evidence="3 6" id="KW-1133">Transmembrane helix</keyword>
<proteinExistence type="predicted"/>
<reference evidence="8" key="1">
    <citation type="journal article" date="2020" name="Stud. Mycol.">
        <title>101 Dothideomycetes genomes: a test case for predicting lifestyles and emergence of pathogens.</title>
        <authorList>
            <person name="Haridas S."/>
            <person name="Albert R."/>
            <person name="Binder M."/>
            <person name="Bloem J."/>
            <person name="Labutti K."/>
            <person name="Salamov A."/>
            <person name="Andreopoulos B."/>
            <person name="Baker S."/>
            <person name="Barry K."/>
            <person name="Bills G."/>
            <person name="Bluhm B."/>
            <person name="Cannon C."/>
            <person name="Castanera R."/>
            <person name="Culley D."/>
            <person name="Daum C."/>
            <person name="Ezra D."/>
            <person name="Gonzalez J."/>
            <person name="Henrissat B."/>
            <person name="Kuo A."/>
            <person name="Liang C."/>
            <person name="Lipzen A."/>
            <person name="Lutzoni F."/>
            <person name="Magnuson J."/>
            <person name="Mondo S."/>
            <person name="Nolan M."/>
            <person name="Ohm R."/>
            <person name="Pangilinan J."/>
            <person name="Park H.-J."/>
            <person name="Ramirez L."/>
            <person name="Alfaro M."/>
            <person name="Sun H."/>
            <person name="Tritt A."/>
            <person name="Yoshinaga Y."/>
            <person name="Zwiers L.-H."/>
            <person name="Turgeon B."/>
            <person name="Goodwin S."/>
            <person name="Spatafora J."/>
            <person name="Crous P."/>
            <person name="Grigoriev I."/>
        </authorList>
    </citation>
    <scope>NUCLEOTIDE SEQUENCE</scope>
    <source>
        <strain evidence="8">CBS 113818</strain>
    </source>
</reference>
<dbReference type="GO" id="GO:0071944">
    <property type="term" value="C:cell periphery"/>
    <property type="evidence" value="ECO:0007669"/>
    <property type="project" value="UniProtKB-ARBA"/>
</dbReference>
<keyword evidence="2 6" id="KW-0812">Transmembrane</keyword>
<evidence type="ECO:0000313" key="8">
    <source>
        <dbReference type="EMBL" id="KAF2824018.1"/>
    </source>
</evidence>
<evidence type="ECO:0000256" key="3">
    <source>
        <dbReference type="ARBA" id="ARBA00022989"/>
    </source>
</evidence>
<feature type="chain" id="PRO_5025471205" description="Heme haloperoxidase family profile domain-containing protein" evidence="7">
    <location>
        <begin position="27"/>
        <end position="454"/>
    </location>
</feature>
<feature type="region of interest" description="Disordered" evidence="5">
    <location>
        <begin position="430"/>
        <end position="454"/>
    </location>
</feature>
<dbReference type="InterPro" id="IPR051694">
    <property type="entry name" value="Immunoregulatory_rcpt-like"/>
</dbReference>
<dbReference type="OrthoDB" id="2110578at2759"/>
<keyword evidence="7" id="KW-0732">Signal</keyword>
<keyword evidence="9" id="KW-1185">Reference proteome</keyword>
<comment type="subcellular location">
    <subcellularLocation>
        <location evidence="1">Membrane</location>
        <topology evidence="1">Single-pass membrane protein</topology>
    </subcellularLocation>
</comment>
<dbReference type="PANTHER" id="PTHR15549">
    <property type="entry name" value="PAIRED IMMUNOGLOBULIN-LIKE TYPE 2 RECEPTOR"/>
    <property type="match status" value="1"/>
</dbReference>
<accession>A0A6A6ZTC1</accession>
<sequence length="454" mass="47938">MLTTSKRLRISTVVAYFTFLLELGFAQRPTSASVCDFYAQARFGANSSETQLKFIQNVVCLAFEGGTRLKNVSSDITGILRPGKFNGADISLLQYFNGSRPSTNVNNAPIGINWMDQGGTTPLAAFLAGDSQTLTLPEGSNQHHLFHNFFVAFSRSFGCTLPPAPLPNTSGPVSLAYAHKFMNLEYNQLGYFINQLSLAAAHFGVSAQDADTFRTSLNSRFNVRCAPGVSSNPSSPPMLLSLCQNPTCPLAVPVSDCAAYANLTAAGATNSNPTTVTTVQVATTTATPSGAGASASPTLGAALPASSGLSTGGIAGVAVGGAAILLIAIIALFYFRRKRRTSPVVASEPAPATAWDQHYYGSPTVNSTSTYLPKHPHHSYHTTGPATSEADNFRYSNLTGASSLPASPDPAAHQAYQRYSELPIEGWRPAPVEMDSTRTPGAVSRPIQPNQHAV</sequence>
<dbReference type="Proteomes" id="UP000799424">
    <property type="component" value="Unassembled WGS sequence"/>
</dbReference>
<dbReference type="PANTHER" id="PTHR15549:SF33">
    <property type="entry name" value="MEMBRANE PROTEIN WSC4, PUTATIVE (AFU_ORTHOLOGUE AFUA_5G09020)-RELATED"/>
    <property type="match status" value="1"/>
</dbReference>
<keyword evidence="4 6" id="KW-0472">Membrane</keyword>
<dbReference type="EMBL" id="MU006231">
    <property type="protein sequence ID" value="KAF2824018.1"/>
    <property type="molecule type" value="Genomic_DNA"/>
</dbReference>
<dbReference type="AlphaFoldDB" id="A0A6A6ZTC1"/>
<feature type="transmembrane region" description="Helical" evidence="6">
    <location>
        <begin position="313"/>
        <end position="335"/>
    </location>
</feature>
<name>A0A6A6ZTC1_9PLEO</name>
<evidence type="ECO:0000256" key="7">
    <source>
        <dbReference type="SAM" id="SignalP"/>
    </source>
</evidence>
<evidence type="ECO:0000256" key="4">
    <source>
        <dbReference type="ARBA" id="ARBA00023136"/>
    </source>
</evidence>
<evidence type="ECO:0000313" key="9">
    <source>
        <dbReference type="Proteomes" id="UP000799424"/>
    </source>
</evidence>
<evidence type="ECO:0008006" key="10">
    <source>
        <dbReference type="Google" id="ProtNLM"/>
    </source>
</evidence>
<evidence type="ECO:0000256" key="2">
    <source>
        <dbReference type="ARBA" id="ARBA00022692"/>
    </source>
</evidence>
<evidence type="ECO:0000256" key="1">
    <source>
        <dbReference type="ARBA" id="ARBA00004167"/>
    </source>
</evidence>
<evidence type="ECO:0000256" key="6">
    <source>
        <dbReference type="SAM" id="Phobius"/>
    </source>
</evidence>
<feature type="signal peptide" evidence="7">
    <location>
        <begin position="1"/>
        <end position="26"/>
    </location>
</feature>
<organism evidence="8 9">
    <name type="scientific">Ophiobolus disseminans</name>
    <dbReference type="NCBI Taxonomy" id="1469910"/>
    <lineage>
        <taxon>Eukaryota</taxon>
        <taxon>Fungi</taxon>
        <taxon>Dikarya</taxon>
        <taxon>Ascomycota</taxon>
        <taxon>Pezizomycotina</taxon>
        <taxon>Dothideomycetes</taxon>
        <taxon>Pleosporomycetidae</taxon>
        <taxon>Pleosporales</taxon>
        <taxon>Pleosporineae</taxon>
        <taxon>Phaeosphaeriaceae</taxon>
        <taxon>Ophiobolus</taxon>
    </lineage>
</organism>
<gene>
    <name evidence="8" type="ORF">CC86DRAFT_395998</name>
</gene>
<protein>
    <recommendedName>
        <fullName evidence="10">Heme haloperoxidase family profile domain-containing protein</fullName>
    </recommendedName>
</protein>
<evidence type="ECO:0000256" key="5">
    <source>
        <dbReference type="SAM" id="MobiDB-lite"/>
    </source>
</evidence>
<dbReference type="GO" id="GO:0016020">
    <property type="term" value="C:membrane"/>
    <property type="evidence" value="ECO:0007669"/>
    <property type="project" value="UniProtKB-SubCell"/>
</dbReference>